<protein>
    <recommendedName>
        <fullName evidence="1">Transposase IS66 central domain-containing protein</fullName>
    </recommendedName>
</protein>
<dbReference type="PANTHER" id="PTHR33678">
    <property type="entry name" value="BLL1576 PROTEIN"/>
    <property type="match status" value="1"/>
</dbReference>
<accession>A0A109JND3</accession>
<organism evidence="2 3">
    <name type="scientific">Bradyrhizobium macuxiense</name>
    <dbReference type="NCBI Taxonomy" id="1755647"/>
    <lineage>
        <taxon>Bacteria</taxon>
        <taxon>Pseudomonadati</taxon>
        <taxon>Pseudomonadota</taxon>
        <taxon>Alphaproteobacteria</taxon>
        <taxon>Hyphomicrobiales</taxon>
        <taxon>Nitrobacteraceae</taxon>
        <taxon>Bradyrhizobium</taxon>
    </lineage>
</organism>
<evidence type="ECO:0000313" key="3">
    <source>
        <dbReference type="Proteomes" id="UP000057737"/>
    </source>
</evidence>
<dbReference type="Pfam" id="PF03050">
    <property type="entry name" value="DDE_Tnp_IS66"/>
    <property type="match status" value="1"/>
</dbReference>
<comment type="caution">
    <text evidence="2">The sequence shown here is derived from an EMBL/GenBank/DDBJ whole genome shotgun (WGS) entry which is preliminary data.</text>
</comment>
<dbReference type="InterPro" id="IPR052344">
    <property type="entry name" value="Transposase-related"/>
</dbReference>
<keyword evidence="3" id="KW-1185">Reference proteome</keyword>
<sequence>MLADWSADDRDPDGRAGVAGDRLHGYNKLARSDRGDDAITLAGCWSHSRRKFYELHVAGSSKAATTTVERMAKLWQVEKTVRGQSPDARVAARQQASAAIVADLFEFWQQTLPRISGKQGAVHPSSEGPQAKWIKRARRIEPRRHALTVDSYAARRTDICRQLLSSHNSYHFRMGYRLFFCRTDHIFYRNKIDALLANSGGMMV</sequence>
<reference evidence="2 3" key="1">
    <citation type="submission" date="2015-11" db="EMBL/GenBank/DDBJ databases">
        <title>Draft Genome Sequence of the Strain BR 10303 (Bradyrhizobium sp.) isolated from nodules of Centrolobium paraense.</title>
        <authorList>
            <person name="Zelli J.E."/>
            <person name="Simoes-Araujo J.L."/>
            <person name="Barauna A.C."/>
            <person name="Silva K."/>
        </authorList>
    </citation>
    <scope>NUCLEOTIDE SEQUENCE [LARGE SCALE GENOMIC DNA]</scope>
    <source>
        <strain evidence="2 3">BR 10303</strain>
    </source>
</reference>
<name>A0A109JND3_9BRAD</name>
<proteinExistence type="predicted"/>
<dbReference type="PANTHER" id="PTHR33678:SF1">
    <property type="entry name" value="BLL1576 PROTEIN"/>
    <property type="match status" value="1"/>
</dbReference>
<dbReference type="InterPro" id="IPR004291">
    <property type="entry name" value="Transposase_IS66_central"/>
</dbReference>
<evidence type="ECO:0000313" key="2">
    <source>
        <dbReference type="EMBL" id="KWV52113.1"/>
    </source>
</evidence>
<dbReference type="EMBL" id="LNCU01000085">
    <property type="protein sequence ID" value="KWV52113.1"/>
    <property type="molecule type" value="Genomic_DNA"/>
</dbReference>
<dbReference type="Proteomes" id="UP000057737">
    <property type="component" value="Unassembled WGS sequence"/>
</dbReference>
<dbReference type="AlphaFoldDB" id="A0A109JND3"/>
<evidence type="ECO:0000259" key="1">
    <source>
        <dbReference type="Pfam" id="PF03050"/>
    </source>
</evidence>
<feature type="domain" description="Transposase IS66 central" evidence="1">
    <location>
        <begin position="20"/>
        <end position="119"/>
    </location>
</feature>
<gene>
    <name evidence="2" type="ORF">AS156_11130</name>
</gene>